<protein>
    <submittedName>
        <fullName evidence="1">Uncharacterized protein</fullName>
    </submittedName>
</protein>
<evidence type="ECO:0000313" key="1">
    <source>
        <dbReference type="EMBL" id="DAE28544.1"/>
    </source>
</evidence>
<proteinExistence type="predicted"/>
<name>A0A8S5RAZ1_9VIRU</name>
<dbReference type="EMBL" id="BK059088">
    <property type="protein sequence ID" value="DAE28544.1"/>
    <property type="molecule type" value="Genomic_DNA"/>
</dbReference>
<accession>A0A8S5RAZ1</accession>
<reference evidence="1" key="1">
    <citation type="journal article" date="2021" name="Proc. Natl. Acad. Sci. U.S.A.">
        <title>A Catalog of Tens of Thousands of Viruses from Human Metagenomes Reveals Hidden Associations with Chronic Diseases.</title>
        <authorList>
            <person name="Tisza M.J."/>
            <person name="Buck C.B."/>
        </authorList>
    </citation>
    <scope>NUCLEOTIDE SEQUENCE</scope>
    <source>
        <strain evidence="1">CtOZh10</strain>
    </source>
</reference>
<organism evidence="1">
    <name type="scientific">virus sp. ctOZh10</name>
    <dbReference type="NCBI Taxonomy" id="2828250"/>
    <lineage>
        <taxon>Viruses</taxon>
    </lineage>
</organism>
<sequence length="42" mass="5123">MDAQLRYFFKINPDLLTDEEWAMRVEELKWIRAKEAEASKSY</sequence>